<feature type="region of interest" description="Disordered" evidence="1">
    <location>
        <begin position="1"/>
        <end position="36"/>
    </location>
</feature>
<evidence type="ECO:0000313" key="3">
    <source>
        <dbReference type="Proteomes" id="UP000643279"/>
    </source>
</evidence>
<accession>A0ABQ2ATX2</accession>
<dbReference type="Pfam" id="PF06262">
    <property type="entry name" value="Zincin_1"/>
    <property type="match status" value="1"/>
</dbReference>
<name>A0ABQ2ATX2_9MICC</name>
<dbReference type="Proteomes" id="UP000643279">
    <property type="component" value="Unassembled WGS sequence"/>
</dbReference>
<proteinExistence type="predicted"/>
<dbReference type="CDD" id="cd12952">
    <property type="entry name" value="MMP_ACEL2062"/>
    <property type="match status" value="1"/>
</dbReference>
<sequence length="153" mass="16476">MPTSLPPGLPIVPSGPDGPTPDHHPPDGQAPGFSMSPDEFEAAVQDALDSIPDKLARAMDNVAVFIDDDYVPGPGDDPDSVLLGLYEGVPLTERDSWWDAGSLPDRITIFRGPILEICASREDVIHEVAVTVVHEIAHHFGISDDRLHELGWG</sequence>
<dbReference type="Gene3D" id="3.30.2010.20">
    <property type="match status" value="1"/>
</dbReference>
<protein>
    <recommendedName>
        <fullName evidence="4">Zn-dependent protease with MMP-like domain</fullName>
    </recommendedName>
</protein>
<dbReference type="RefSeq" id="WP_188571751.1">
    <property type="nucleotide sequence ID" value="NZ_BMFW01000009.1"/>
</dbReference>
<dbReference type="InterPro" id="IPR010428">
    <property type="entry name" value="Zincin_1"/>
</dbReference>
<reference evidence="3" key="1">
    <citation type="journal article" date="2019" name="Int. J. Syst. Evol. Microbiol.">
        <title>The Global Catalogue of Microorganisms (GCM) 10K type strain sequencing project: providing services to taxonomists for standard genome sequencing and annotation.</title>
        <authorList>
            <consortium name="The Broad Institute Genomics Platform"/>
            <consortium name="The Broad Institute Genome Sequencing Center for Infectious Disease"/>
            <person name="Wu L."/>
            <person name="Ma J."/>
        </authorList>
    </citation>
    <scope>NUCLEOTIDE SEQUENCE [LARGE SCALE GENOMIC DNA]</scope>
    <source>
        <strain evidence="3">CGMCC 1.12778</strain>
    </source>
</reference>
<dbReference type="SUPFAM" id="SSF55486">
    <property type="entry name" value="Metalloproteases ('zincins'), catalytic domain"/>
    <property type="match status" value="1"/>
</dbReference>
<dbReference type="EMBL" id="BMFW01000009">
    <property type="protein sequence ID" value="GGH96112.1"/>
    <property type="molecule type" value="Genomic_DNA"/>
</dbReference>
<evidence type="ECO:0000256" key="1">
    <source>
        <dbReference type="SAM" id="MobiDB-lite"/>
    </source>
</evidence>
<evidence type="ECO:0008006" key="4">
    <source>
        <dbReference type="Google" id="ProtNLM"/>
    </source>
</evidence>
<feature type="compositionally biased region" description="Pro residues" evidence="1">
    <location>
        <begin position="1"/>
        <end position="10"/>
    </location>
</feature>
<comment type="caution">
    <text evidence="2">The sequence shown here is derived from an EMBL/GenBank/DDBJ whole genome shotgun (WGS) entry which is preliminary data.</text>
</comment>
<keyword evidence="3" id="KW-1185">Reference proteome</keyword>
<gene>
    <name evidence="2" type="ORF">GCM10007170_23200</name>
</gene>
<dbReference type="InterPro" id="IPR038555">
    <property type="entry name" value="Zincin_1_sf"/>
</dbReference>
<evidence type="ECO:0000313" key="2">
    <source>
        <dbReference type="EMBL" id="GGH96112.1"/>
    </source>
</evidence>
<organism evidence="2 3">
    <name type="scientific">Arthrobacter liuii</name>
    <dbReference type="NCBI Taxonomy" id="1476996"/>
    <lineage>
        <taxon>Bacteria</taxon>
        <taxon>Bacillati</taxon>
        <taxon>Actinomycetota</taxon>
        <taxon>Actinomycetes</taxon>
        <taxon>Micrococcales</taxon>
        <taxon>Micrococcaceae</taxon>
        <taxon>Arthrobacter</taxon>
    </lineage>
</organism>